<comment type="similarity">
    <text evidence="7">Belongs to the binding-protein-dependent transport system permease family.</text>
</comment>
<feature type="transmembrane region" description="Helical" evidence="7">
    <location>
        <begin position="106"/>
        <end position="125"/>
    </location>
</feature>
<gene>
    <name evidence="9" type="ORF">CR203_21535</name>
</gene>
<dbReference type="PROSITE" id="PS50928">
    <property type="entry name" value="ABC_TM1"/>
    <property type="match status" value="1"/>
</dbReference>
<dbReference type="CDD" id="cd06261">
    <property type="entry name" value="TM_PBP2"/>
    <property type="match status" value="1"/>
</dbReference>
<evidence type="ECO:0000313" key="10">
    <source>
        <dbReference type="Proteomes" id="UP000281498"/>
    </source>
</evidence>
<organism evidence="9 10">
    <name type="scientific">Salipaludibacillus neizhouensis</name>
    <dbReference type="NCBI Taxonomy" id="885475"/>
    <lineage>
        <taxon>Bacteria</taxon>
        <taxon>Bacillati</taxon>
        <taxon>Bacillota</taxon>
        <taxon>Bacilli</taxon>
        <taxon>Bacillales</taxon>
        <taxon>Bacillaceae</taxon>
    </lineage>
</organism>
<keyword evidence="4 7" id="KW-0812">Transmembrane</keyword>
<dbReference type="GO" id="GO:0055085">
    <property type="term" value="P:transmembrane transport"/>
    <property type="evidence" value="ECO:0007669"/>
    <property type="project" value="InterPro"/>
</dbReference>
<accession>A0A3A9K234</accession>
<comment type="subcellular location">
    <subcellularLocation>
        <location evidence="1 7">Cell membrane</location>
        <topology evidence="1 7">Multi-pass membrane protein</topology>
    </subcellularLocation>
</comment>
<evidence type="ECO:0000313" key="9">
    <source>
        <dbReference type="EMBL" id="RKL65258.1"/>
    </source>
</evidence>
<proteinExistence type="inferred from homology"/>
<evidence type="ECO:0000256" key="5">
    <source>
        <dbReference type="ARBA" id="ARBA00022989"/>
    </source>
</evidence>
<dbReference type="InterPro" id="IPR000515">
    <property type="entry name" value="MetI-like"/>
</dbReference>
<evidence type="ECO:0000259" key="8">
    <source>
        <dbReference type="PROSITE" id="PS50928"/>
    </source>
</evidence>
<dbReference type="GO" id="GO:0005886">
    <property type="term" value="C:plasma membrane"/>
    <property type="evidence" value="ECO:0007669"/>
    <property type="project" value="UniProtKB-SubCell"/>
</dbReference>
<evidence type="ECO:0000256" key="3">
    <source>
        <dbReference type="ARBA" id="ARBA00022475"/>
    </source>
</evidence>
<feature type="transmembrane region" description="Helical" evidence="7">
    <location>
        <begin position="39"/>
        <end position="58"/>
    </location>
</feature>
<evidence type="ECO:0000256" key="6">
    <source>
        <dbReference type="ARBA" id="ARBA00023136"/>
    </source>
</evidence>
<dbReference type="OrthoDB" id="9785836at2"/>
<reference evidence="9 10" key="1">
    <citation type="submission" date="2017-10" db="EMBL/GenBank/DDBJ databases">
        <title>Bacillus sp. nov., a halophilic bacterium isolated from a Keqin Lake.</title>
        <authorList>
            <person name="Wang H."/>
        </authorList>
    </citation>
    <scope>NUCLEOTIDE SEQUENCE [LARGE SCALE GENOMIC DNA]</scope>
    <source>
        <strain evidence="9 10">KCTC 13187</strain>
    </source>
</reference>
<dbReference type="EMBL" id="PDOE01000019">
    <property type="protein sequence ID" value="RKL65258.1"/>
    <property type="molecule type" value="Genomic_DNA"/>
</dbReference>
<dbReference type="Proteomes" id="UP000281498">
    <property type="component" value="Unassembled WGS sequence"/>
</dbReference>
<evidence type="ECO:0000256" key="7">
    <source>
        <dbReference type="RuleBase" id="RU363032"/>
    </source>
</evidence>
<feature type="transmembrane region" description="Helical" evidence="7">
    <location>
        <begin position="186"/>
        <end position="214"/>
    </location>
</feature>
<feature type="domain" description="ABC transmembrane type-1" evidence="8">
    <location>
        <begin position="100"/>
        <end position="314"/>
    </location>
</feature>
<keyword evidence="6 7" id="KW-0472">Membrane</keyword>
<dbReference type="AlphaFoldDB" id="A0A3A9K234"/>
<name>A0A3A9K234_9BACI</name>
<protein>
    <submittedName>
        <fullName evidence="9">Protein lplB</fullName>
    </submittedName>
</protein>
<sequence>MGDSSIKKQRESNLSINTNVLNKKKNLISRYLDNIKKNWMLYLMIVPGLLYYIIFKYVPLFGSVIAFQDYQIFSGILDSPWVWLDNFKYIFSYQDFYQVLRNTVMIAFYQLIFGFPAPIILALLFNEVRLMFLKRTVQSLFYLPHFLSWVVVGGIVFELLALEGIVNAIRELFGAAPILFMQEESYFRTIVVISGIWKSVGWGTIIYLAAITGINPSLYEAAVIDGANRWKQIRYITLPLLFPTILILFLLNIGNFLELGFDQIFNLLTPMTYSVGDIIETYVYRAGVLQGQFSVTTAIGLFQSVIGFMLLWIFNRLARKSEQGLW</sequence>
<evidence type="ECO:0000256" key="2">
    <source>
        <dbReference type="ARBA" id="ARBA00022448"/>
    </source>
</evidence>
<dbReference type="InterPro" id="IPR035906">
    <property type="entry name" value="MetI-like_sf"/>
</dbReference>
<keyword evidence="3" id="KW-1003">Cell membrane</keyword>
<dbReference type="PANTHER" id="PTHR43227:SF11">
    <property type="entry name" value="BLL4140 PROTEIN"/>
    <property type="match status" value="1"/>
</dbReference>
<evidence type="ECO:0000256" key="4">
    <source>
        <dbReference type="ARBA" id="ARBA00022692"/>
    </source>
</evidence>
<feature type="transmembrane region" description="Helical" evidence="7">
    <location>
        <begin position="293"/>
        <end position="314"/>
    </location>
</feature>
<dbReference type="SUPFAM" id="SSF161098">
    <property type="entry name" value="MetI-like"/>
    <property type="match status" value="1"/>
</dbReference>
<comment type="caution">
    <text evidence="9">The sequence shown here is derived from an EMBL/GenBank/DDBJ whole genome shotgun (WGS) entry which is preliminary data.</text>
</comment>
<feature type="transmembrane region" description="Helical" evidence="7">
    <location>
        <begin position="146"/>
        <end position="166"/>
    </location>
</feature>
<keyword evidence="5 7" id="KW-1133">Transmembrane helix</keyword>
<keyword evidence="2 7" id="KW-0813">Transport</keyword>
<dbReference type="Gene3D" id="1.10.3720.10">
    <property type="entry name" value="MetI-like"/>
    <property type="match status" value="1"/>
</dbReference>
<dbReference type="InterPro" id="IPR050809">
    <property type="entry name" value="UgpAE/MalFG_permease"/>
</dbReference>
<keyword evidence="10" id="KW-1185">Reference proteome</keyword>
<dbReference type="Pfam" id="PF00528">
    <property type="entry name" value="BPD_transp_1"/>
    <property type="match status" value="1"/>
</dbReference>
<evidence type="ECO:0000256" key="1">
    <source>
        <dbReference type="ARBA" id="ARBA00004651"/>
    </source>
</evidence>
<dbReference type="PANTHER" id="PTHR43227">
    <property type="entry name" value="BLL4140 PROTEIN"/>
    <property type="match status" value="1"/>
</dbReference>
<feature type="transmembrane region" description="Helical" evidence="7">
    <location>
        <begin position="235"/>
        <end position="257"/>
    </location>
</feature>